<dbReference type="InterPro" id="IPR003029">
    <property type="entry name" value="S1_domain"/>
</dbReference>
<comment type="function">
    <text evidence="9">Involved in mRNA degradation. Catalyzes the phosphorolysis of single-stranded polyribonucleotides processively in the 3'- to 5'-direction.</text>
</comment>
<comment type="cofactor">
    <cofactor evidence="9">
        <name>Mg(2+)</name>
        <dbReference type="ChEBI" id="CHEBI:18420"/>
    </cofactor>
</comment>
<dbReference type="HAMAP" id="MF_01595">
    <property type="entry name" value="PNPase"/>
    <property type="match status" value="1"/>
</dbReference>
<dbReference type="NCBIfam" id="TIGR03591">
    <property type="entry name" value="polynuc_phos"/>
    <property type="match status" value="1"/>
</dbReference>
<dbReference type="PANTHER" id="PTHR11252">
    <property type="entry name" value="POLYRIBONUCLEOTIDE NUCLEOTIDYLTRANSFERASE"/>
    <property type="match status" value="1"/>
</dbReference>
<dbReference type="InterPro" id="IPR015847">
    <property type="entry name" value="ExoRNase_PH_dom2"/>
</dbReference>
<comment type="catalytic activity">
    <reaction evidence="9">
        <text>RNA(n+1) + phosphate = RNA(n) + a ribonucleoside 5'-diphosphate</text>
        <dbReference type="Rhea" id="RHEA:22096"/>
        <dbReference type="Rhea" id="RHEA-COMP:14527"/>
        <dbReference type="Rhea" id="RHEA-COMP:17342"/>
        <dbReference type="ChEBI" id="CHEBI:43474"/>
        <dbReference type="ChEBI" id="CHEBI:57930"/>
        <dbReference type="ChEBI" id="CHEBI:140395"/>
        <dbReference type="EC" id="2.7.7.8"/>
    </reaction>
</comment>
<dbReference type="FunFam" id="3.30.230.70:FF:000002">
    <property type="entry name" value="Polyribonucleotide nucleotidyltransferase"/>
    <property type="match status" value="1"/>
</dbReference>
<dbReference type="GO" id="GO:0004654">
    <property type="term" value="F:polyribonucleotide nucleotidyltransferase activity"/>
    <property type="evidence" value="ECO:0007669"/>
    <property type="project" value="UniProtKB-UniRule"/>
</dbReference>
<evidence type="ECO:0000256" key="9">
    <source>
        <dbReference type="HAMAP-Rule" id="MF_01595"/>
    </source>
</evidence>
<dbReference type="Pfam" id="PF03726">
    <property type="entry name" value="PNPase"/>
    <property type="match status" value="1"/>
</dbReference>
<dbReference type="Pfam" id="PF01138">
    <property type="entry name" value="RNase_PH"/>
    <property type="match status" value="2"/>
</dbReference>
<dbReference type="Gene3D" id="3.30.1370.10">
    <property type="entry name" value="K Homology domain, type 1"/>
    <property type="match status" value="1"/>
</dbReference>
<dbReference type="Pfam" id="PF00013">
    <property type="entry name" value="KH_1"/>
    <property type="match status" value="1"/>
</dbReference>
<dbReference type="GO" id="GO:0005829">
    <property type="term" value="C:cytosol"/>
    <property type="evidence" value="ECO:0007669"/>
    <property type="project" value="UniProtKB-ARBA"/>
</dbReference>
<dbReference type="GO" id="GO:0000287">
    <property type="term" value="F:magnesium ion binding"/>
    <property type="evidence" value="ECO:0007669"/>
    <property type="project" value="UniProtKB-UniRule"/>
</dbReference>
<organism evidence="11 12">
    <name type="scientific">Candidatus Purcelliella pentastirinorum</name>
    <dbReference type="NCBI Taxonomy" id="472834"/>
    <lineage>
        <taxon>Bacteria</taxon>
        <taxon>Pseudomonadati</taxon>
        <taxon>Pseudomonadota</taxon>
        <taxon>Gammaproteobacteria</taxon>
        <taxon>Enterobacterales</taxon>
        <taxon>Enterobacteriaceae</taxon>
        <taxon>Candidatus Purcelliella</taxon>
    </lineage>
</organism>
<dbReference type="AlphaFoldDB" id="A0A346E083"/>
<dbReference type="SMART" id="SM00316">
    <property type="entry name" value="S1"/>
    <property type="match status" value="1"/>
</dbReference>
<evidence type="ECO:0000256" key="7">
    <source>
        <dbReference type="ARBA" id="ARBA00022842"/>
    </source>
</evidence>
<comment type="subunit">
    <text evidence="9">Component of the RNA degradosome, which is a multiprotein complex involved in RNA processing and mRNA degradation.</text>
</comment>
<dbReference type="PIRSF" id="PIRSF005499">
    <property type="entry name" value="PNPase"/>
    <property type="match status" value="1"/>
</dbReference>
<dbReference type="NCBIfam" id="NF008805">
    <property type="entry name" value="PRK11824.1"/>
    <property type="match status" value="1"/>
</dbReference>
<dbReference type="GO" id="GO:0006396">
    <property type="term" value="P:RNA processing"/>
    <property type="evidence" value="ECO:0007669"/>
    <property type="project" value="InterPro"/>
</dbReference>
<dbReference type="SUPFAM" id="SSF55666">
    <property type="entry name" value="Ribonuclease PH domain 2-like"/>
    <property type="match status" value="2"/>
</dbReference>
<dbReference type="InterPro" id="IPR015848">
    <property type="entry name" value="PNPase_PH_RNA-bd_bac/org-type"/>
</dbReference>
<dbReference type="InterPro" id="IPR020568">
    <property type="entry name" value="Ribosomal_Su5_D2-typ_SF"/>
</dbReference>
<dbReference type="InterPro" id="IPR001247">
    <property type="entry name" value="ExoRNase_PH_dom1"/>
</dbReference>
<dbReference type="CDD" id="cd11364">
    <property type="entry name" value="RNase_PH_PNPase_2"/>
    <property type="match status" value="1"/>
</dbReference>
<evidence type="ECO:0000313" key="11">
    <source>
        <dbReference type="EMBL" id="AXN02388.1"/>
    </source>
</evidence>
<dbReference type="InterPro" id="IPR012162">
    <property type="entry name" value="PNPase"/>
</dbReference>
<evidence type="ECO:0000256" key="3">
    <source>
        <dbReference type="ARBA" id="ARBA00022490"/>
    </source>
</evidence>
<evidence type="ECO:0000313" key="12">
    <source>
        <dbReference type="Proteomes" id="UP000256856"/>
    </source>
</evidence>
<evidence type="ECO:0000259" key="10">
    <source>
        <dbReference type="PROSITE" id="PS50126"/>
    </source>
</evidence>
<dbReference type="Pfam" id="PF00575">
    <property type="entry name" value="S1"/>
    <property type="match status" value="1"/>
</dbReference>
<dbReference type="Gene3D" id="3.30.230.70">
    <property type="entry name" value="GHMP Kinase, N-terminal domain"/>
    <property type="match status" value="2"/>
</dbReference>
<dbReference type="EMBL" id="CP028374">
    <property type="protein sequence ID" value="AXN02388.1"/>
    <property type="molecule type" value="Genomic_DNA"/>
</dbReference>
<dbReference type="InterPro" id="IPR036345">
    <property type="entry name" value="ExoRNase_PH_dom2_sf"/>
</dbReference>
<dbReference type="GO" id="GO:0003723">
    <property type="term" value="F:RNA binding"/>
    <property type="evidence" value="ECO:0007669"/>
    <property type="project" value="UniProtKB-UniRule"/>
</dbReference>
<evidence type="ECO:0000256" key="1">
    <source>
        <dbReference type="ARBA" id="ARBA00004496"/>
    </source>
</evidence>
<dbReference type="InterPro" id="IPR036456">
    <property type="entry name" value="PNPase_PH_RNA-bd_sf"/>
</dbReference>
<dbReference type="SUPFAM" id="SSF50249">
    <property type="entry name" value="Nucleic acid-binding proteins"/>
    <property type="match status" value="1"/>
</dbReference>
<keyword evidence="3 9" id="KW-0963">Cytoplasm</keyword>
<keyword evidence="8 9" id="KW-0694">RNA-binding</keyword>
<keyword evidence="7 9" id="KW-0460">Magnesium</keyword>
<evidence type="ECO:0000256" key="6">
    <source>
        <dbReference type="ARBA" id="ARBA00022723"/>
    </source>
</evidence>
<dbReference type="FunFam" id="3.30.230.70:FF:000001">
    <property type="entry name" value="Polyribonucleotide nucleotidyltransferase"/>
    <property type="match status" value="1"/>
</dbReference>
<feature type="domain" description="S1 motif" evidence="10">
    <location>
        <begin position="629"/>
        <end position="697"/>
    </location>
</feature>
<dbReference type="PROSITE" id="PS50084">
    <property type="entry name" value="KH_TYPE_1"/>
    <property type="match status" value="1"/>
</dbReference>
<evidence type="ECO:0000256" key="5">
    <source>
        <dbReference type="ARBA" id="ARBA00022695"/>
    </source>
</evidence>
<dbReference type="SUPFAM" id="SSF54791">
    <property type="entry name" value="Eukaryotic type KH-domain (KH-domain type I)"/>
    <property type="match status" value="1"/>
</dbReference>
<feature type="binding site" evidence="9">
    <location>
        <position position="493"/>
    </location>
    <ligand>
        <name>Mg(2+)</name>
        <dbReference type="ChEBI" id="CHEBI:18420"/>
    </ligand>
</feature>
<dbReference type="Gene3D" id="2.40.50.140">
    <property type="entry name" value="Nucleic acid-binding proteins"/>
    <property type="match status" value="1"/>
</dbReference>
<proteinExistence type="inferred from homology"/>
<dbReference type="CDD" id="cd02393">
    <property type="entry name" value="KH-I_PNPase"/>
    <property type="match status" value="1"/>
</dbReference>
<evidence type="ECO:0000256" key="4">
    <source>
        <dbReference type="ARBA" id="ARBA00022679"/>
    </source>
</evidence>
<dbReference type="InterPro" id="IPR004088">
    <property type="entry name" value="KH_dom_type_1"/>
</dbReference>
<dbReference type="InterPro" id="IPR036612">
    <property type="entry name" value="KH_dom_type_1_sf"/>
</dbReference>
<dbReference type="SMART" id="SM00322">
    <property type="entry name" value="KH"/>
    <property type="match status" value="1"/>
</dbReference>
<comment type="subcellular location">
    <subcellularLocation>
        <location evidence="1 9">Cytoplasm</location>
    </subcellularLocation>
</comment>
<keyword evidence="12" id="KW-1185">Reference proteome</keyword>
<feature type="binding site" evidence="9">
    <location>
        <position position="499"/>
    </location>
    <ligand>
        <name>Mg(2+)</name>
        <dbReference type="ChEBI" id="CHEBI:18420"/>
    </ligand>
</feature>
<dbReference type="CDD" id="cd04472">
    <property type="entry name" value="S1_PNPase"/>
    <property type="match status" value="1"/>
</dbReference>
<evidence type="ECO:0000256" key="2">
    <source>
        <dbReference type="ARBA" id="ARBA00007404"/>
    </source>
</evidence>
<reference evidence="11 12" key="1">
    <citation type="submission" date="2018-03" db="EMBL/GenBank/DDBJ databases">
        <title>A parallel universe: an anciently diverged bacterial symbiosis in a Hawaiian planthopper (Hemiptera: Cixiidae) reveals rearranged nutritional responsibilities.</title>
        <authorList>
            <person name="Bennett G."/>
            <person name="Mao M."/>
        </authorList>
    </citation>
    <scope>NUCLEOTIDE SEQUENCE [LARGE SCALE GENOMIC DNA]</scope>
    <source>
        <strain evidence="11 12">OLIH</strain>
    </source>
</reference>
<comment type="similarity">
    <text evidence="2 9">Belongs to the polyribonucleotide nucleotidyltransferase family.</text>
</comment>
<sequence length="697" mass="78626">MKLKEYVLLNSTISKFQYGRNIITLETGTIARQSSSSIIASMDETTILISIVNQKNNKNEQNFFPLTVHYQERAYAAGRIPGSFFRREGRPSENEILTGRLIDRPIRPLFPSNCTDEIQIIATVISLNPQINPDIISIIGTSAALHLSNIPFNGPIGAARVGYINNQYILNPTYDEIKKSDLNLIISGTKDAVLMIESTSNMLNENKILDAIIFGHNEQKNVINQIKSLTNKYKNNNYTTPIINNNEDLYHQVKKIVKKKLKIAYNITEKQIRLNKINEIKNKTISKLNIINKNIKENDLLNIFNKIEKKIIRKNILKNKIRIDGREKDMIRALDIRTRILPRTHGSALFTRGETQALVTVTLGTTRDAQNVDELHGMHTDNILFHYNFLPYSVGEIGKIGIPKRREIGHGWLAKNSILAVMPKQEKFPYTIRIVSEITESNGSSSMASVCGASLALMDAGVPIKKAIAGIAMGLIKEKDKYVILSDILGDEDHLGDMDFKVAGSKNGITALQMDMKIEDITYEIIKIALNKAKHARIHILNVMNKAINKPKNNISIYAPRIYTMRIKPEKIKNIIGKGGSIIREITEKTGTSIEIKDNGIIKIAANNEKKTKKAIKRIKELTYEIEVGNIYKGKITKIVDFGAFVKIGIGKEGLIHISQISEKRVNKITDYLQIGQEVKVRVLEIDKHNRFRLSMK</sequence>
<dbReference type="SUPFAM" id="SSF46915">
    <property type="entry name" value="Polynucleotide phosphorylase/guanosine pentaphosphate synthase (PNPase/GPSI), domain 3"/>
    <property type="match status" value="1"/>
</dbReference>
<dbReference type="InterPro" id="IPR012340">
    <property type="entry name" value="NA-bd_OB-fold"/>
</dbReference>
<dbReference type="PROSITE" id="PS50126">
    <property type="entry name" value="S1"/>
    <property type="match status" value="1"/>
</dbReference>
<dbReference type="EC" id="2.7.7.8" evidence="9"/>
<name>A0A346E083_9ENTR</name>
<evidence type="ECO:0000256" key="8">
    <source>
        <dbReference type="ARBA" id="ARBA00022884"/>
    </source>
</evidence>
<dbReference type="PANTHER" id="PTHR11252:SF0">
    <property type="entry name" value="POLYRIBONUCLEOTIDE NUCLEOTIDYLTRANSFERASE 1, MITOCHONDRIAL"/>
    <property type="match status" value="1"/>
</dbReference>
<dbReference type="GO" id="GO:0006402">
    <property type="term" value="P:mRNA catabolic process"/>
    <property type="evidence" value="ECO:0007669"/>
    <property type="project" value="UniProtKB-UniRule"/>
</dbReference>
<dbReference type="Pfam" id="PF03725">
    <property type="entry name" value="RNase_PH_C"/>
    <property type="match status" value="1"/>
</dbReference>
<dbReference type="FunFam" id="3.30.1370.10:FF:000001">
    <property type="entry name" value="Polyribonucleotide nucleotidyltransferase"/>
    <property type="match status" value="1"/>
</dbReference>
<dbReference type="KEGG" id="ppet:C9I82_440"/>
<dbReference type="Proteomes" id="UP000256856">
    <property type="component" value="Chromosome"/>
</dbReference>
<dbReference type="InterPro" id="IPR027408">
    <property type="entry name" value="PNPase/RNase_PH_dom_sf"/>
</dbReference>
<accession>A0A346E083</accession>
<gene>
    <name evidence="9" type="primary">pnp</name>
    <name evidence="11" type="ORF">C9I82_440</name>
</gene>
<dbReference type="CDD" id="cd11363">
    <property type="entry name" value="RNase_PH_PNPase_1"/>
    <property type="match status" value="1"/>
</dbReference>
<keyword evidence="6 9" id="KW-0479">Metal-binding</keyword>
<dbReference type="GO" id="GO:0000175">
    <property type="term" value="F:3'-5'-RNA exonuclease activity"/>
    <property type="evidence" value="ECO:0007669"/>
    <property type="project" value="TreeGrafter"/>
</dbReference>
<keyword evidence="5 9" id="KW-0548">Nucleotidyltransferase</keyword>
<dbReference type="SUPFAM" id="SSF54211">
    <property type="entry name" value="Ribosomal protein S5 domain 2-like"/>
    <property type="match status" value="2"/>
</dbReference>
<protein>
    <recommendedName>
        <fullName evidence="9">Polyribonucleotide nucleotidyltransferase</fullName>
        <ecNumber evidence="9">2.7.7.8</ecNumber>
    </recommendedName>
    <alternativeName>
        <fullName evidence="9">Polynucleotide phosphorylase</fullName>
        <shortName evidence="9">PNPase</shortName>
    </alternativeName>
</protein>
<dbReference type="InterPro" id="IPR004087">
    <property type="entry name" value="KH_dom"/>
</dbReference>
<keyword evidence="4 9" id="KW-0808">Transferase</keyword>
<dbReference type="FunFam" id="2.40.50.140:FF:000023">
    <property type="entry name" value="Polyribonucleotide nucleotidyltransferase"/>
    <property type="match status" value="1"/>
</dbReference>